<dbReference type="Proteomes" id="UP000663866">
    <property type="component" value="Unassembled WGS sequence"/>
</dbReference>
<dbReference type="EMBL" id="CAJOBG010007349">
    <property type="protein sequence ID" value="CAF4214286.1"/>
    <property type="molecule type" value="Genomic_DNA"/>
</dbReference>
<dbReference type="InterPro" id="IPR001245">
    <property type="entry name" value="Ser-Thr/Tyr_kinase_cat_dom"/>
</dbReference>
<dbReference type="SUPFAM" id="SSF56112">
    <property type="entry name" value="Protein kinase-like (PK-like)"/>
    <property type="match status" value="1"/>
</dbReference>
<dbReference type="Gene3D" id="1.10.510.10">
    <property type="entry name" value="Transferase(Phosphotransferase) domain 1"/>
    <property type="match status" value="1"/>
</dbReference>
<protein>
    <recommendedName>
        <fullName evidence="1">Protein kinase domain-containing protein</fullName>
    </recommendedName>
</protein>
<evidence type="ECO:0000259" key="1">
    <source>
        <dbReference type="PROSITE" id="PS50011"/>
    </source>
</evidence>
<evidence type="ECO:0000313" key="3">
    <source>
        <dbReference type="Proteomes" id="UP000663866"/>
    </source>
</evidence>
<evidence type="ECO:0000313" key="2">
    <source>
        <dbReference type="EMBL" id="CAF4214286.1"/>
    </source>
</evidence>
<dbReference type="GO" id="GO:0004672">
    <property type="term" value="F:protein kinase activity"/>
    <property type="evidence" value="ECO:0007669"/>
    <property type="project" value="InterPro"/>
</dbReference>
<dbReference type="PROSITE" id="PS50011">
    <property type="entry name" value="PROTEIN_KINASE_DOM"/>
    <property type="match status" value="1"/>
</dbReference>
<dbReference type="InterPro" id="IPR011009">
    <property type="entry name" value="Kinase-like_dom_sf"/>
</dbReference>
<proteinExistence type="predicted"/>
<name>A0A820CII3_9BILA</name>
<gene>
    <name evidence="2" type="ORF">OVN521_LOCUS27081</name>
</gene>
<accession>A0A820CII3</accession>
<dbReference type="AlphaFoldDB" id="A0A820CII3"/>
<organism evidence="2 3">
    <name type="scientific">Rotaria magnacalcarata</name>
    <dbReference type="NCBI Taxonomy" id="392030"/>
    <lineage>
        <taxon>Eukaryota</taxon>
        <taxon>Metazoa</taxon>
        <taxon>Spiralia</taxon>
        <taxon>Gnathifera</taxon>
        <taxon>Rotifera</taxon>
        <taxon>Eurotatoria</taxon>
        <taxon>Bdelloidea</taxon>
        <taxon>Philodinida</taxon>
        <taxon>Philodinidae</taxon>
        <taxon>Rotaria</taxon>
    </lineage>
</organism>
<keyword evidence="3" id="KW-1185">Reference proteome</keyword>
<feature type="non-terminal residue" evidence="2">
    <location>
        <position position="1"/>
    </location>
</feature>
<dbReference type="GO" id="GO:0005524">
    <property type="term" value="F:ATP binding"/>
    <property type="evidence" value="ECO:0007669"/>
    <property type="project" value="InterPro"/>
</dbReference>
<reference evidence="2" key="1">
    <citation type="submission" date="2021-02" db="EMBL/GenBank/DDBJ databases">
        <authorList>
            <person name="Nowell W R."/>
        </authorList>
    </citation>
    <scope>NUCLEOTIDE SEQUENCE</scope>
</reference>
<dbReference type="InterPro" id="IPR000719">
    <property type="entry name" value="Prot_kinase_dom"/>
</dbReference>
<sequence>ARDGASNSLLQERKFGLYPNVFIQYAKQISNGMKYLHDEVSDHIIHRLLKCSDIVLVFILQPIEDIHNDNELLYKTFKIIDFRLVRHQACQLPEYSLR</sequence>
<dbReference type="Pfam" id="PF07714">
    <property type="entry name" value="PK_Tyr_Ser-Thr"/>
    <property type="match status" value="1"/>
</dbReference>
<feature type="domain" description="Protein kinase" evidence="1">
    <location>
        <begin position="1"/>
        <end position="98"/>
    </location>
</feature>
<comment type="caution">
    <text evidence="2">The sequence shown here is derived from an EMBL/GenBank/DDBJ whole genome shotgun (WGS) entry which is preliminary data.</text>
</comment>